<dbReference type="Proteomes" id="UP001056120">
    <property type="component" value="Linkage Group LG20"/>
</dbReference>
<protein>
    <submittedName>
        <fullName evidence="1">Uncharacterized protein</fullName>
    </submittedName>
</protein>
<evidence type="ECO:0000313" key="1">
    <source>
        <dbReference type="EMBL" id="KAI3742247.1"/>
    </source>
</evidence>
<keyword evidence="2" id="KW-1185">Reference proteome</keyword>
<name>A0ACB9D6Q0_9ASTR</name>
<accession>A0ACB9D6Q0</accession>
<evidence type="ECO:0000313" key="2">
    <source>
        <dbReference type="Proteomes" id="UP001056120"/>
    </source>
</evidence>
<dbReference type="EMBL" id="CM042037">
    <property type="protein sequence ID" value="KAI3742247.1"/>
    <property type="molecule type" value="Genomic_DNA"/>
</dbReference>
<reference evidence="2" key="1">
    <citation type="journal article" date="2022" name="Mol. Ecol. Resour.">
        <title>The genomes of chicory, endive, great burdock and yacon provide insights into Asteraceae palaeo-polyploidization history and plant inulin production.</title>
        <authorList>
            <person name="Fan W."/>
            <person name="Wang S."/>
            <person name="Wang H."/>
            <person name="Wang A."/>
            <person name="Jiang F."/>
            <person name="Liu H."/>
            <person name="Zhao H."/>
            <person name="Xu D."/>
            <person name="Zhang Y."/>
        </authorList>
    </citation>
    <scope>NUCLEOTIDE SEQUENCE [LARGE SCALE GENOMIC DNA]</scope>
    <source>
        <strain evidence="2">cv. Yunnan</strain>
    </source>
</reference>
<proteinExistence type="predicted"/>
<gene>
    <name evidence="1" type="ORF">L1987_59927</name>
</gene>
<sequence length="994" mass="110063">MEIRRTMTMNWDGLGDLDDDEDLFFDARRLSTVLPQDLDSSSSDEEFDDSRVSFSSAADFSDLSEFQTSEYDIWMAAPDSITDRRRRLLQDMGLGSSKNLSNGAPSTQILSRKTNIPPPANVRKPVEKVLSPVSVKQKPNDKLSCEPVFSGSHRLLSRSRSGGSIDTSSTYTKQRKEEMIGSIPKQRLTRTFSGFSPLFVGLSSPSKGEKRRIFVAKDNTSNNDENDISLKESILLIKNLDNGREFMVKECNNEGSWNKLSDVQTGNQITMEEFEKNARHSPKVKELMRKTYNDGDRKLTPGNSSFHKSFKKSKKKGAALFKNMKLGSIGSSKTDKEKTPTIASSPSIINNNNNQPTISDQKSPSQWVKARVHGKPYKEFTALHRSQEIQGHEGSIWAMKFTHDGHYLASAGEDEVIHIWEVQEFDVMAMRSGDDSSSVGGTPVHPMAMVASPDGRPPLPDDAPEKKKKGKKKKGIPYYVHVPETVFGLSETPFCTLKGHTDDVLDLSWSRSRLLLSSSMDKTVRLWDIETKNCLKQFSHTDYVTCVQFNPADDDYFISGSLDSKVRIWNIPDPHVLDWIDLHEMVTAVGYSNDGKVSVVGSNKGICRFYNTADCKLEFKEQVELKTKKKPQPKKITGFQFSTLNPSEVLVTSADSRVRILDGTKLVQKFKGYKNNNSQLLADYSPDGKYIISASEDSHVYIWRHEETKGKHKYPIITSYEHFPCKEVSVAASWPGSSKLEQPLVTMHSKKHTKRSTTTLPPPVTGSSPAHDDIGHSKPSSTPLPPLPKSNNPSTDGVEDTDDHANADSSVGPSESFSSAISSSGRFDGMTSPSPNSMSSPGWGGNRGHKTIQATAWGLVIVTAGMGGEIKVFQNVGLPFKTGLPTPWGQVEGPLFLKWLLRFRKHPKRMQLIHGVPLNYFLGSIFIILCGSDQTISDFTYVEKVAHALICAESALTTHILIVSGKVVTDSSNILSNVMSCKETSVVSNLSSPA</sequence>
<comment type="caution">
    <text evidence="1">The sequence shown here is derived from an EMBL/GenBank/DDBJ whole genome shotgun (WGS) entry which is preliminary data.</text>
</comment>
<organism evidence="1 2">
    <name type="scientific">Smallanthus sonchifolius</name>
    <dbReference type="NCBI Taxonomy" id="185202"/>
    <lineage>
        <taxon>Eukaryota</taxon>
        <taxon>Viridiplantae</taxon>
        <taxon>Streptophyta</taxon>
        <taxon>Embryophyta</taxon>
        <taxon>Tracheophyta</taxon>
        <taxon>Spermatophyta</taxon>
        <taxon>Magnoliopsida</taxon>
        <taxon>eudicotyledons</taxon>
        <taxon>Gunneridae</taxon>
        <taxon>Pentapetalae</taxon>
        <taxon>asterids</taxon>
        <taxon>campanulids</taxon>
        <taxon>Asterales</taxon>
        <taxon>Asteraceae</taxon>
        <taxon>Asteroideae</taxon>
        <taxon>Heliantheae alliance</taxon>
        <taxon>Millerieae</taxon>
        <taxon>Smallanthus</taxon>
    </lineage>
</organism>
<reference evidence="1 2" key="2">
    <citation type="journal article" date="2022" name="Mol. Ecol. Resour.">
        <title>The genomes of chicory, endive, great burdock and yacon provide insights into Asteraceae paleo-polyploidization history and plant inulin production.</title>
        <authorList>
            <person name="Fan W."/>
            <person name="Wang S."/>
            <person name="Wang H."/>
            <person name="Wang A."/>
            <person name="Jiang F."/>
            <person name="Liu H."/>
            <person name="Zhao H."/>
            <person name="Xu D."/>
            <person name="Zhang Y."/>
        </authorList>
    </citation>
    <scope>NUCLEOTIDE SEQUENCE [LARGE SCALE GENOMIC DNA]</scope>
    <source>
        <strain evidence="2">cv. Yunnan</strain>
        <tissue evidence="1">Leaves</tissue>
    </source>
</reference>